<organism evidence="2 3">
    <name type="scientific">Mesorhabditis spiculigera</name>
    <dbReference type="NCBI Taxonomy" id="96644"/>
    <lineage>
        <taxon>Eukaryota</taxon>
        <taxon>Metazoa</taxon>
        <taxon>Ecdysozoa</taxon>
        <taxon>Nematoda</taxon>
        <taxon>Chromadorea</taxon>
        <taxon>Rhabditida</taxon>
        <taxon>Rhabditina</taxon>
        <taxon>Rhabditomorpha</taxon>
        <taxon>Rhabditoidea</taxon>
        <taxon>Rhabditidae</taxon>
        <taxon>Mesorhabditinae</taxon>
        <taxon>Mesorhabditis</taxon>
    </lineage>
</organism>
<evidence type="ECO:0000256" key="1">
    <source>
        <dbReference type="SAM" id="Phobius"/>
    </source>
</evidence>
<accession>A0AA36G5N6</accession>
<gene>
    <name evidence="2" type="ORF">MSPICULIGERA_LOCUS18522</name>
</gene>
<protein>
    <submittedName>
        <fullName evidence="2">Uncharacterized protein</fullName>
    </submittedName>
</protein>
<dbReference type="AlphaFoldDB" id="A0AA36G5N6"/>
<feature type="non-terminal residue" evidence="2">
    <location>
        <position position="76"/>
    </location>
</feature>
<evidence type="ECO:0000313" key="2">
    <source>
        <dbReference type="EMBL" id="CAJ0580324.1"/>
    </source>
</evidence>
<keyword evidence="1" id="KW-0812">Transmembrane</keyword>
<sequence>MVPARPSRRPKREDYSWGIDGCCKGWSGHHPGRDGEEPGYSGYLLLIVVITSVMFVPAVIFSIIAGIVGYIMGKKG</sequence>
<feature type="transmembrane region" description="Helical" evidence="1">
    <location>
        <begin position="43"/>
        <end position="71"/>
    </location>
</feature>
<name>A0AA36G5N6_9BILA</name>
<dbReference type="Proteomes" id="UP001177023">
    <property type="component" value="Unassembled WGS sequence"/>
</dbReference>
<reference evidence="2" key="1">
    <citation type="submission" date="2023-06" db="EMBL/GenBank/DDBJ databases">
        <authorList>
            <person name="Delattre M."/>
        </authorList>
    </citation>
    <scope>NUCLEOTIDE SEQUENCE</scope>
    <source>
        <strain evidence="2">AF72</strain>
    </source>
</reference>
<keyword evidence="3" id="KW-1185">Reference proteome</keyword>
<comment type="caution">
    <text evidence="2">The sequence shown here is derived from an EMBL/GenBank/DDBJ whole genome shotgun (WGS) entry which is preliminary data.</text>
</comment>
<dbReference type="EMBL" id="CATQJA010002659">
    <property type="protein sequence ID" value="CAJ0580324.1"/>
    <property type="molecule type" value="Genomic_DNA"/>
</dbReference>
<keyword evidence="1" id="KW-0472">Membrane</keyword>
<evidence type="ECO:0000313" key="3">
    <source>
        <dbReference type="Proteomes" id="UP001177023"/>
    </source>
</evidence>
<proteinExistence type="predicted"/>
<keyword evidence="1" id="KW-1133">Transmembrane helix</keyword>